<comment type="caution">
    <text evidence="1">The sequence shown here is derived from an EMBL/GenBank/DDBJ whole genome shotgun (WGS) entry which is preliminary data.</text>
</comment>
<accession>A0ABS9LA55</accession>
<evidence type="ECO:0000313" key="2">
    <source>
        <dbReference type="Proteomes" id="UP001165368"/>
    </source>
</evidence>
<sequence length="156" mass="17164">MDERDDAPNIEILSASQCWEICRDAEFGRLAVIVGGHPELFPINYVVDHGTVVFRTAPGTKLDAALAGAPVAFEVDGFDPSSATAWSVVVKASAERMTSIEDVLASALLPLFPWQRGEKDNFVRLVPGEITGRRFPIEPTARRRLGLGDIRRFQIE</sequence>
<name>A0ABS9LA55_9MICC</name>
<protein>
    <submittedName>
        <fullName evidence="1">Pyridoxamine 5'-phosphate oxidase family protein</fullName>
    </submittedName>
</protein>
<dbReference type="Proteomes" id="UP001165368">
    <property type="component" value="Unassembled WGS sequence"/>
</dbReference>
<proteinExistence type="predicted"/>
<dbReference type="EMBL" id="JAKLTQ010000014">
    <property type="protein sequence ID" value="MCG2623566.1"/>
    <property type="molecule type" value="Genomic_DNA"/>
</dbReference>
<dbReference type="Pfam" id="PF12900">
    <property type="entry name" value="Pyridox_ox_2"/>
    <property type="match status" value="1"/>
</dbReference>
<organism evidence="1 2">
    <name type="scientific">Arthrobacter hankyongi</name>
    <dbReference type="NCBI Taxonomy" id="2904801"/>
    <lineage>
        <taxon>Bacteria</taxon>
        <taxon>Bacillati</taxon>
        <taxon>Actinomycetota</taxon>
        <taxon>Actinomycetes</taxon>
        <taxon>Micrococcales</taxon>
        <taxon>Micrococcaceae</taxon>
        <taxon>Arthrobacter</taxon>
    </lineage>
</organism>
<evidence type="ECO:0000313" key="1">
    <source>
        <dbReference type="EMBL" id="MCG2623566.1"/>
    </source>
</evidence>
<dbReference type="Gene3D" id="2.30.110.10">
    <property type="entry name" value="Electron Transport, Fmn-binding Protein, Chain A"/>
    <property type="match status" value="1"/>
</dbReference>
<dbReference type="SUPFAM" id="SSF50475">
    <property type="entry name" value="FMN-binding split barrel"/>
    <property type="match status" value="1"/>
</dbReference>
<dbReference type="InterPro" id="IPR024747">
    <property type="entry name" value="Pyridox_Oxase-rel"/>
</dbReference>
<reference evidence="1" key="1">
    <citation type="submission" date="2022-01" db="EMBL/GenBank/DDBJ databases">
        <authorList>
            <person name="Jo J.-H."/>
            <person name="Im W.-T."/>
        </authorList>
    </citation>
    <scope>NUCLEOTIDE SEQUENCE</scope>
    <source>
        <strain evidence="1">I2-34</strain>
    </source>
</reference>
<gene>
    <name evidence="1" type="ORF">LVY72_16840</name>
</gene>
<dbReference type="RefSeq" id="WP_237822959.1">
    <property type="nucleotide sequence ID" value="NZ_JAKLTQ010000014.1"/>
</dbReference>
<keyword evidence="2" id="KW-1185">Reference proteome</keyword>
<dbReference type="InterPro" id="IPR012349">
    <property type="entry name" value="Split_barrel_FMN-bd"/>
</dbReference>